<evidence type="ECO:0000313" key="5">
    <source>
        <dbReference type="Proteomes" id="UP000243168"/>
    </source>
</evidence>
<keyword evidence="6" id="KW-1185">Reference proteome</keyword>
<dbReference type="OrthoDB" id="798937at2"/>
<protein>
    <submittedName>
        <fullName evidence="3">Uncharacterized protein</fullName>
    </submittedName>
</protein>
<dbReference type="RefSeq" id="WP_065234650.1">
    <property type="nucleotide sequence ID" value="NZ_JTJM01000007.1"/>
</dbReference>
<dbReference type="AlphaFoldDB" id="A0A1A7NVS0"/>
<comment type="caution">
    <text evidence="3">The sequence shown here is derived from an EMBL/GenBank/DDBJ whole genome shotgun (WGS) entry which is preliminary data.</text>
</comment>
<evidence type="ECO:0000313" key="4">
    <source>
        <dbReference type="EMBL" id="OBX08187.1"/>
    </source>
</evidence>
<feature type="signal peptide" evidence="2">
    <location>
        <begin position="1"/>
        <end position="24"/>
    </location>
</feature>
<dbReference type="Proteomes" id="UP000243558">
    <property type="component" value="Unassembled WGS sequence"/>
</dbReference>
<feature type="compositionally biased region" description="Polar residues" evidence="1">
    <location>
        <begin position="93"/>
        <end position="102"/>
    </location>
</feature>
<evidence type="ECO:0000256" key="1">
    <source>
        <dbReference type="SAM" id="MobiDB-lite"/>
    </source>
</evidence>
<keyword evidence="2" id="KW-0732">Signal</keyword>
<name>A0A1A7NVS0_9PAST</name>
<evidence type="ECO:0000256" key="2">
    <source>
        <dbReference type="SAM" id="SignalP"/>
    </source>
</evidence>
<proteinExistence type="predicted"/>
<evidence type="ECO:0000313" key="6">
    <source>
        <dbReference type="Proteomes" id="UP000243558"/>
    </source>
</evidence>
<accession>A0A1A7NVS0</accession>
<evidence type="ECO:0000313" key="3">
    <source>
        <dbReference type="EMBL" id="OBW93675.1"/>
    </source>
</evidence>
<reference evidence="5 6" key="1">
    <citation type="submission" date="2014-11" db="EMBL/GenBank/DDBJ databases">
        <title>Pan-genome of Gallibacterium spp.</title>
        <authorList>
            <person name="Kudirkiene E."/>
            <person name="Bojesen A.M."/>
        </authorList>
    </citation>
    <scope>NUCLEOTIDE SEQUENCE [LARGE SCALE GENOMIC DNA]</scope>
    <source>
        <strain evidence="3 6">F151</strain>
        <strain evidence="4 5">F298</strain>
    </source>
</reference>
<organism evidence="3 6">
    <name type="scientific">Gallibacterium genomosp. 3</name>
    <dbReference type="NCBI Taxonomy" id="505345"/>
    <lineage>
        <taxon>Bacteria</taxon>
        <taxon>Pseudomonadati</taxon>
        <taxon>Pseudomonadota</taxon>
        <taxon>Gammaproteobacteria</taxon>
        <taxon>Pasteurellales</taxon>
        <taxon>Pasteurellaceae</taxon>
        <taxon>Gallibacterium</taxon>
    </lineage>
</organism>
<dbReference type="EMBL" id="JTJM01000007">
    <property type="protein sequence ID" value="OBW93675.1"/>
    <property type="molecule type" value="Genomic_DNA"/>
</dbReference>
<sequence length="130" mass="14482">MKNTKQLVVSMGFAILVTHTVVYAAQETTLTTPTPHKNGLTIDQINQSIQDAYNGKGEGAKALEMQQKAYSNIHQAISNAKLTTPAQEEMKTLSPQEQQAIQKSMDGWTESRKNRWKHSGGRVDILEDQK</sequence>
<feature type="chain" id="PRO_5008358857" evidence="2">
    <location>
        <begin position="25"/>
        <end position="130"/>
    </location>
</feature>
<gene>
    <name evidence="3" type="ORF">QV01_01905</name>
    <name evidence="4" type="ORF">QV07_06250</name>
</gene>
<dbReference type="Proteomes" id="UP000243168">
    <property type="component" value="Unassembled WGS sequence"/>
</dbReference>
<dbReference type="EMBL" id="JTJS01000061">
    <property type="protein sequence ID" value="OBX08187.1"/>
    <property type="molecule type" value="Genomic_DNA"/>
</dbReference>
<feature type="region of interest" description="Disordered" evidence="1">
    <location>
        <begin position="86"/>
        <end position="130"/>
    </location>
</feature>